<dbReference type="EMBL" id="JADZGI010000001">
    <property type="protein sequence ID" value="MBH0112740.1"/>
    <property type="molecule type" value="Genomic_DNA"/>
</dbReference>
<reference evidence="2" key="1">
    <citation type="submission" date="2020-11" db="EMBL/GenBank/DDBJ databases">
        <title>Novosphingobium aureum sp. nov., a marine bacterium isolated from sediment of a salt flat.</title>
        <authorList>
            <person name="Yoo Y."/>
            <person name="Kim J.-J."/>
        </authorList>
    </citation>
    <scope>NUCLEOTIDE SEQUENCE</scope>
    <source>
        <strain evidence="2">YJ-S2-02</strain>
    </source>
</reference>
<dbReference type="SUPFAM" id="SSF51306">
    <property type="entry name" value="LexA/Signal peptidase"/>
    <property type="match status" value="1"/>
</dbReference>
<dbReference type="Pfam" id="PF00717">
    <property type="entry name" value="Peptidase_S24"/>
    <property type="match status" value="1"/>
</dbReference>
<name>A0A931HB47_9SPHN</name>
<gene>
    <name evidence="2" type="ORF">I5E68_07215</name>
</gene>
<keyword evidence="3" id="KW-1185">Reference proteome</keyword>
<dbReference type="Proteomes" id="UP000617634">
    <property type="component" value="Unassembled WGS sequence"/>
</dbReference>
<evidence type="ECO:0000259" key="1">
    <source>
        <dbReference type="Pfam" id="PF00717"/>
    </source>
</evidence>
<proteinExistence type="predicted"/>
<dbReference type="RefSeq" id="WP_197162460.1">
    <property type="nucleotide sequence ID" value="NZ_JADZGI010000001.1"/>
</dbReference>
<dbReference type="AlphaFoldDB" id="A0A931HB47"/>
<dbReference type="CDD" id="cd06529">
    <property type="entry name" value="S24_LexA-like"/>
    <property type="match status" value="1"/>
</dbReference>
<sequence>MVHTHGVRTERTLVNVESVSTSRDNVDMENVRTTGQTVAELVARAGLSMRAFAKACGYATASGVQRYMDPEFDANLKPDVAVKMVEALKGKGEPPIAAEEVYALVGMPATNAAPVHYEGASMDRMRQDVPILGTALGADRIEDDLAIEQTHLFTDEIIGYAKRPVILDGRADVYGIYVQGTSMEPRYEDGSIVFAETKRPARIGDSVIVYLRKNGDAHEADDGESARTVLVKRLVKKSGSFVELEQYNPRFTFRLDGKEVLKMHRVLTMDDLLS</sequence>
<dbReference type="Gene3D" id="2.10.109.10">
    <property type="entry name" value="Umud Fragment, subunit A"/>
    <property type="match status" value="1"/>
</dbReference>
<comment type="caution">
    <text evidence="2">The sequence shown here is derived from an EMBL/GenBank/DDBJ whole genome shotgun (WGS) entry which is preliminary data.</text>
</comment>
<accession>A0A931HB47</accession>
<feature type="domain" description="Peptidase S24/S26A/S26B/S26C" evidence="1">
    <location>
        <begin position="165"/>
        <end position="249"/>
    </location>
</feature>
<protein>
    <submittedName>
        <fullName evidence="2">Helix-turn-helix transcriptional regulator</fullName>
    </submittedName>
</protein>
<evidence type="ECO:0000313" key="2">
    <source>
        <dbReference type="EMBL" id="MBH0112740.1"/>
    </source>
</evidence>
<dbReference type="InterPro" id="IPR036286">
    <property type="entry name" value="LexA/Signal_pep-like_sf"/>
</dbReference>
<organism evidence="2 3">
    <name type="scientific">Novosphingobium aureum</name>
    <dbReference type="NCBI Taxonomy" id="2792964"/>
    <lineage>
        <taxon>Bacteria</taxon>
        <taxon>Pseudomonadati</taxon>
        <taxon>Pseudomonadota</taxon>
        <taxon>Alphaproteobacteria</taxon>
        <taxon>Sphingomonadales</taxon>
        <taxon>Sphingomonadaceae</taxon>
        <taxon>Novosphingobium</taxon>
    </lineage>
</organism>
<dbReference type="InterPro" id="IPR015927">
    <property type="entry name" value="Peptidase_S24_S26A/B/C"/>
</dbReference>
<dbReference type="InterPro" id="IPR039418">
    <property type="entry name" value="LexA-like"/>
</dbReference>
<evidence type="ECO:0000313" key="3">
    <source>
        <dbReference type="Proteomes" id="UP000617634"/>
    </source>
</evidence>